<protein>
    <submittedName>
        <fullName evidence="2">Uncharacterized protein</fullName>
    </submittedName>
</protein>
<accession>A0ABN8MEN8</accession>
<comment type="caution">
    <text evidence="2">The sequence shown here is derived from an EMBL/GenBank/DDBJ whole genome shotgun (WGS) entry which is preliminary data.</text>
</comment>
<keyword evidence="3" id="KW-1185">Reference proteome</keyword>
<evidence type="ECO:0000313" key="2">
    <source>
        <dbReference type="EMBL" id="CAH3027946.1"/>
    </source>
</evidence>
<proteinExistence type="predicted"/>
<name>A0ABN8MEN8_9CNID</name>
<dbReference type="Gene3D" id="1.10.150.130">
    <property type="match status" value="1"/>
</dbReference>
<dbReference type="Proteomes" id="UP001159427">
    <property type="component" value="Unassembled WGS sequence"/>
</dbReference>
<dbReference type="PANTHER" id="PTHR33050">
    <property type="entry name" value="REVERSE TRANSCRIPTASE DOMAIN-CONTAINING PROTEIN"/>
    <property type="match status" value="1"/>
</dbReference>
<dbReference type="InterPro" id="IPR043502">
    <property type="entry name" value="DNA/RNA_pol_sf"/>
</dbReference>
<keyword evidence="1" id="KW-0238">DNA-binding</keyword>
<sequence length="326" mass="36940">MICQRTTKSVAYILNTEGISVDVYIDDFYGAESTDSSELSFQRMNSLFAELGLMDAPEKDSPPSQEMLCLGIWINTLDMTLSVSVFRVEELQLELNARLTKCFFTKRELQQLHGKLSFVSACVRPGRAFMSRLLNALRSCSSAPRRTVHPISEDLRADINWWQYFLSQYNGVSVIPSDVIVSNPELFATDACLTGCGAVCFENAAQLLHYANSIQSFAFQESTKRNMRTQLNSYLLFCDYCAFEPFPVSKQAFLAYLAFLSKSLSCYRSLVNYVNILKHINKSLGADFSFMHNYDPFLTQRSLRPIMGDSVRVTHPVTVDILLNIF</sequence>
<organism evidence="2 3">
    <name type="scientific">Porites evermanni</name>
    <dbReference type="NCBI Taxonomy" id="104178"/>
    <lineage>
        <taxon>Eukaryota</taxon>
        <taxon>Metazoa</taxon>
        <taxon>Cnidaria</taxon>
        <taxon>Anthozoa</taxon>
        <taxon>Hexacorallia</taxon>
        <taxon>Scleractinia</taxon>
        <taxon>Fungiina</taxon>
        <taxon>Poritidae</taxon>
        <taxon>Porites</taxon>
    </lineage>
</organism>
<dbReference type="SUPFAM" id="SSF56672">
    <property type="entry name" value="DNA/RNA polymerases"/>
    <property type="match status" value="1"/>
</dbReference>
<dbReference type="InterPro" id="IPR052055">
    <property type="entry name" value="Hepadnavirus_pol/RT"/>
</dbReference>
<dbReference type="SUPFAM" id="SSF47823">
    <property type="entry name" value="lambda integrase-like, N-terminal domain"/>
    <property type="match status" value="1"/>
</dbReference>
<evidence type="ECO:0000313" key="3">
    <source>
        <dbReference type="Proteomes" id="UP001159427"/>
    </source>
</evidence>
<gene>
    <name evidence="2" type="ORF">PEVE_00032754</name>
</gene>
<dbReference type="EMBL" id="CALNXI010000480">
    <property type="protein sequence ID" value="CAH3027946.1"/>
    <property type="molecule type" value="Genomic_DNA"/>
</dbReference>
<reference evidence="2 3" key="1">
    <citation type="submission" date="2022-05" db="EMBL/GenBank/DDBJ databases">
        <authorList>
            <consortium name="Genoscope - CEA"/>
            <person name="William W."/>
        </authorList>
    </citation>
    <scope>NUCLEOTIDE SEQUENCE [LARGE SCALE GENOMIC DNA]</scope>
</reference>
<dbReference type="PANTHER" id="PTHR33050:SF7">
    <property type="entry name" value="RIBONUCLEASE H"/>
    <property type="match status" value="1"/>
</dbReference>
<dbReference type="InterPro" id="IPR010998">
    <property type="entry name" value="Integrase_recombinase_N"/>
</dbReference>
<evidence type="ECO:0000256" key="1">
    <source>
        <dbReference type="ARBA" id="ARBA00023125"/>
    </source>
</evidence>